<feature type="transmembrane region" description="Helical" evidence="2">
    <location>
        <begin position="320"/>
        <end position="339"/>
    </location>
</feature>
<dbReference type="AlphaFoldDB" id="U7UC69"/>
<feature type="transmembrane region" description="Helical" evidence="2">
    <location>
        <begin position="345"/>
        <end position="366"/>
    </location>
</feature>
<keyword evidence="5" id="KW-1185">Reference proteome</keyword>
<dbReference type="PATRIC" id="fig|1111454.3.peg.2218"/>
<evidence type="ECO:0000313" key="5">
    <source>
        <dbReference type="Proteomes" id="UP000017090"/>
    </source>
</evidence>
<comment type="caution">
    <text evidence="4">The sequence shown here is derived from an EMBL/GenBank/DDBJ whole genome shotgun (WGS) entry which is preliminary data.</text>
</comment>
<feature type="region of interest" description="Disordered" evidence="1">
    <location>
        <begin position="442"/>
        <end position="467"/>
    </location>
</feature>
<keyword evidence="2" id="KW-0472">Membrane</keyword>
<organism evidence="4 5">
    <name type="scientific">Megasphaera vaginalis</name>
    <name type="common">ex Srinivasan et al. 2021</name>
    <dbReference type="NCBI Taxonomy" id="1111454"/>
    <lineage>
        <taxon>Bacteria</taxon>
        <taxon>Bacillati</taxon>
        <taxon>Bacillota</taxon>
        <taxon>Negativicutes</taxon>
        <taxon>Veillonellales</taxon>
        <taxon>Veillonellaceae</taxon>
        <taxon>Megasphaera</taxon>
    </lineage>
</organism>
<feature type="transmembrane region" description="Helical" evidence="2">
    <location>
        <begin position="234"/>
        <end position="254"/>
    </location>
</feature>
<accession>U7UC69</accession>
<dbReference type="STRING" id="1111454.HMPREF1250_1581"/>
<feature type="compositionally biased region" description="Low complexity" evidence="1">
    <location>
        <begin position="528"/>
        <end position="547"/>
    </location>
</feature>
<dbReference type="eggNOG" id="ENOG5033RZP">
    <property type="taxonomic scope" value="Bacteria"/>
</dbReference>
<gene>
    <name evidence="4" type="ORF">HMPREF1250_1581</name>
</gene>
<feature type="transmembrane region" description="Helical" evidence="2">
    <location>
        <begin position="378"/>
        <end position="395"/>
    </location>
</feature>
<evidence type="ECO:0000256" key="2">
    <source>
        <dbReference type="SAM" id="Phobius"/>
    </source>
</evidence>
<feature type="transmembrane region" description="Helical" evidence="2">
    <location>
        <begin position="81"/>
        <end position="102"/>
    </location>
</feature>
<dbReference type="RefSeq" id="WP_023054612.1">
    <property type="nucleotide sequence ID" value="NZ_AWXA01000062.1"/>
</dbReference>
<evidence type="ECO:0000259" key="3">
    <source>
        <dbReference type="Pfam" id="PF09925"/>
    </source>
</evidence>
<proteinExistence type="predicted"/>
<feature type="region of interest" description="Disordered" evidence="1">
    <location>
        <begin position="501"/>
        <end position="572"/>
    </location>
</feature>
<dbReference type="InterPro" id="IPR018677">
    <property type="entry name" value="DUF2157"/>
</dbReference>
<dbReference type="Pfam" id="PF09925">
    <property type="entry name" value="DUF2157"/>
    <property type="match status" value="1"/>
</dbReference>
<feature type="transmembrane region" description="Helical" evidence="2">
    <location>
        <begin position="114"/>
        <end position="131"/>
    </location>
</feature>
<feature type="transmembrane region" description="Helical" evidence="2">
    <location>
        <begin position="184"/>
        <end position="201"/>
    </location>
</feature>
<keyword evidence="2" id="KW-0812">Transmembrane</keyword>
<dbReference type="Proteomes" id="UP000017090">
    <property type="component" value="Unassembled WGS sequence"/>
</dbReference>
<feature type="transmembrane region" description="Helical" evidence="2">
    <location>
        <begin position="41"/>
        <end position="69"/>
    </location>
</feature>
<feature type="transmembrane region" description="Helical" evidence="2">
    <location>
        <begin position="208"/>
        <end position="228"/>
    </location>
</feature>
<feature type="transmembrane region" description="Helical" evidence="2">
    <location>
        <begin position="294"/>
        <end position="313"/>
    </location>
</feature>
<feature type="compositionally biased region" description="Basic and acidic residues" evidence="1">
    <location>
        <begin position="446"/>
        <end position="455"/>
    </location>
</feature>
<feature type="domain" description="DUF2157" evidence="3">
    <location>
        <begin position="14"/>
        <end position="158"/>
    </location>
</feature>
<keyword evidence="2" id="KW-1133">Transmembrane helix</keyword>
<protein>
    <submittedName>
        <fullName evidence="4">Membrane protein, PF09925 family</fullName>
    </submittedName>
</protein>
<evidence type="ECO:0000313" key="4">
    <source>
        <dbReference type="EMBL" id="ERT56449.1"/>
    </source>
</evidence>
<feature type="transmembrane region" description="Helical" evidence="2">
    <location>
        <begin position="266"/>
        <end position="288"/>
    </location>
</feature>
<reference evidence="4 5" key="1">
    <citation type="submission" date="2013-09" db="EMBL/GenBank/DDBJ databases">
        <authorList>
            <person name="Durkin A.S."/>
            <person name="Haft D.R."/>
            <person name="McCorrison J."/>
            <person name="Torralba M."/>
            <person name="Gillis M."/>
            <person name="Haft D.H."/>
            <person name="Methe B."/>
            <person name="Sutton G."/>
            <person name="Nelson K.E."/>
        </authorList>
    </citation>
    <scope>NUCLEOTIDE SEQUENCE [LARGE SCALE GENOMIC DNA]</scope>
    <source>
        <strain evidence="4 5">BV3C16-1</strain>
    </source>
</reference>
<name>U7UC69_9FIRM</name>
<evidence type="ECO:0000256" key="1">
    <source>
        <dbReference type="SAM" id="MobiDB-lite"/>
    </source>
</evidence>
<dbReference type="EMBL" id="AWXA01000062">
    <property type="protein sequence ID" value="ERT56449.1"/>
    <property type="molecule type" value="Genomic_DNA"/>
</dbReference>
<sequence length="572" mass="61981">MTNKQKARSERRIEEWASRGWLTSEGEKQLRHQMMEEIQPMVGMALSLHVIIGIISILLAGVIGAWAIAEFWAHFTPGIRLVLAAVLLALSQVGAAVLLLQGQQGSLRGEIGSVVHYLFLFVAFAIVKQTFYVGWDAPSYIALCAVLGLPAVYLLRAAAGVLVYCLSVLARVSLSGFVDAPGGVGFMWFLLLLPLPLYGVFMKQGDELRLSVFSWLMTITLYTSFGIAMITEEYIPFLLLASLAVTMMLIGYSIDIHKAYGVPFRWFGRFAAAGSLLLSCLPPVWNGIAAIEGFHWTMTAMVLALFAVMIGLLAKEVKKVLWSPLLYVVIPLLLGGETLLVRSGIYSSLPLLLSAVYAIFIGGYELLQGLKPGHLGHLRFGIIVLVLLVCAISAGGVFSPAVLVVTAAVLFLLFIQGRRLMRKKGKSGRSLNVTKTVTSVRKEKKRAAVHERDGETGVSATQEEAPSWMQLDDGASVSMTAVDTVIPRKTESSLFVEPVFHSPEDIPAGGSGVFSQSSSRDERKKAEPSPWSASSAATPAGGATSPWTNSGAAPKREKVFSHSPWSQEGERR</sequence>